<proteinExistence type="predicted"/>
<dbReference type="STRING" id="216463.VC81_06925"/>
<feature type="signal peptide" evidence="1">
    <location>
        <begin position="1"/>
        <end position="26"/>
    </location>
</feature>
<name>A0A0F3RSF8_9LACO</name>
<reference evidence="2 3" key="1">
    <citation type="submission" date="2015-03" db="EMBL/GenBank/DDBJ databases">
        <authorList>
            <person name="Zheng J."/>
            <person name="Ganezle M."/>
        </authorList>
    </citation>
    <scope>NUCLEOTIDE SEQUENCE [LARGE SCALE GENOMIC DNA]</scope>
    <source>
        <strain evidence="2 3">LP38</strain>
    </source>
</reference>
<dbReference type="AlphaFoldDB" id="A0A0F3RSF8"/>
<keyword evidence="1" id="KW-0732">Signal</keyword>
<evidence type="ECO:0000313" key="3">
    <source>
        <dbReference type="Proteomes" id="UP000033491"/>
    </source>
</evidence>
<protein>
    <submittedName>
        <fullName evidence="2">Uncharacterized protein</fullName>
    </submittedName>
</protein>
<dbReference type="OrthoDB" id="2321527at2"/>
<organism evidence="2 3">
    <name type="scientific">Levilactobacillus spicheri</name>
    <dbReference type="NCBI Taxonomy" id="216463"/>
    <lineage>
        <taxon>Bacteria</taxon>
        <taxon>Bacillati</taxon>
        <taxon>Bacillota</taxon>
        <taxon>Bacilli</taxon>
        <taxon>Lactobacillales</taxon>
        <taxon>Lactobacillaceae</taxon>
        <taxon>Levilactobacillus</taxon>
    </lineage>
</organism>
<feature type="chain" id="PRO_5002466155" evidence="1">
    <location>
        <begin position="27"/>
        <end position="133"/>
    </location>
</feature>
<evidence type="ECO:0000313" key="2">
    <source>
        <dbReference type="EMBL" id="KJW12810.1"/>
    </source>
</evidence>
<dbReference type="RefSeq" id="WP_045807349.1">
    <property type="nucleotide sequence ID" value="NZ_JZCR01000015.1"/>
</dbReference>
<accession>A0A0F3RSF8</accession>
<evidence type="ECO:0000256" key="1">
    <source>
        <dbReference type="SAM" id="SignalP"/>
    </source>
</evidence>
<sequence>MKKWFLSLTVIALGTAGLFAPTSASAKTTYLPRTIRHHTFYRLTDGAQGGLHDKTTFTGNRMRVGHWTWRLTHVRKRNAKTYFATLHYTKKRAEPIKIKVFSAKHFDFVPKHILHLKGAYTGNEQYGATIFKR</sequence>
<dbReference type="Proteomes" id="UP000033491">
    <property type="component" value="Unassembled WGS sequence"/>
</dbReference>
<comment type="caution">
    <text evidence="2">The sequence shown here is derived from an EMBL/GenBank/DDBJ whole genome shotgun (WGS) entry which is preliminary data.</text>
</comment>
<dbReference type="PATRIC" id="fig|216463.3.peg.490"/>
<gene>
    <name evidence="2" type="ORF">VC81_06925</name>
</gene>
<dbReference type="EMBL" id="JZCR01000015">
    <property type="protein sequence ID" value="KJW12810.1"/>
    <property type="molecule type" value="Genomic_DNA"/>
</dbReference>